<proteinExistence type="predicted"/>
<dbReference type="PROSITE" id="PS50994">
    <property type="entry name" value="INTEGRASE"/>
    <property type="match status" value="1"/>
</dbReference>
<dbReference type="AlphaFoldDB" id="A0A8C1S356"/>
<evidence type="ECO:0000313" key="3">
    <source>
        <dbReference type="Proteomes" id="UP000694700"/>
    </source>
</evidence>
<dbReference type="InterPro" id="IPR001584">
    <property type="entry name" value="Integrase_cat-core"/>
</dbReference>
<dbReference type="InterPro" id="IPR050951">
    <property type="entry name" value="Retrovirus_Pol_polyprotein"/>
</dbReference>
<sequence length="327" mass="38071">MKQVCSMLHIHPIQTTPYHPQTDGMVERFNQTLKSMLRKFVSDTGTDWDQWLPYLMFAYREVPQSSTGFSPFEMLYGHQVRGPLDVLKEAWEGGSAREQTNILSYVMKMREKLSAMTDLVSANMTKAQQQQKHWYDQSSRKRTLTIGQKVLLLLPTSESSLLAKWQGPYEVLRKLSPTNYEISLPNRKKKSQIFHINLLRPWNERKGSWSEQLWARKVEDEEELEEQYFPVNSMSTFPVTDHLSSKQQNEFQKIVPGDLFSDKPGKTKLLHHNIRLLVTEPIRQTHCRVPARLIPALKEEVQMMLESDIIEPSTSEWCSPVVLVPKK</sequence>
<dbReference type="SUPFAM" id="SSF56672">
    <property type="entry name" value="DNA/RNA polymerases"/>
    <property type="match status" value="1"/>
</dbReference>
<dbReference type="PANTHER" id="PTHR37984:SF15">
    <property type="entry name" value="INTEGRASE CATALYTIC DOMAIN-CONTAINING PROTEIN"/>
    <property type="match status" value="1"/>
</dbReference>
<dbReference type="InterPro" id="IPR043502">
    <property type="entry name" value="DNA/RNA_pol_sf"/>
</dbReference>
<evidence type="ECO:0000313" key="2">
    <source>
        <dbReference type="Ensembl" id="ENSCCRP00015002026.1"/>
    </source>
</evidence>
<dbReference type="Pfam" id="PF22938">
    <property type="entry name" value="Integrase_p58_C"/>
    <property type="match status" value="1"/>
</dbReference>
<dbReference type="Gene3D" id="3.10.10.10">
    <property type="entry name" value="HIV Type 1 Reverse Transcriptase, subunit A, domain 1"/>
    <property type="match status" value="1"/>
</dbReference>
<name>A0A8C1S356_CYPCA</name>
<dbReference type="InterPro" id="IPR012337">
    <property type="entry name" value="RNaseH-like_sf"/>
</dbReference>
<dbReference type="Proteomes" id="UP000694700">
    <property type="component" value="Unplaced"/>
</dbReference>
<evidence type="ECO:0000259" key="1">
    <source>
        <dbReference type="PROSITE" id="PS50994"/>
    </source>
</evidence>
<dbReference type="Ensembl" id="ENSCCRT00015002149.1">
    <property type="protein sequence ID" value="ENSCCRP00015002026.1"/>
    <property type="gene ID" value="ENSCCRG00015001305.1"/>
</dbReference>
<dbReference type="InterPro" id="IPR054465">
    <property type="entry name" value="Integrase_p58-like_C"/>
</dbReference>
<dbReference type="InterPro" id="IPR036397">
    <property type="entry name" value="RNaseH_sf"/>
</dbReference>
<accession>A0A8C1S356</accession>
<reference evidence="2" key="1">
    <citation type="submission" date="2025-08" db="UniProtKB">
        <authorList>
            <consortium name="Ensembl"/>
        </authorList>
    </citation>
    <scope>IDENTIFICATION</scope>
</reference>
<feature type="domain" description="Integrase catalytic" evidence="1">
    <location>
        <begin position="1"/>
        <end position="79"/>
    </location>
</feature>
<organism evidence="2 3">
    <name type="scientific">Cyprinus carpio</name>
    <name type="common">Common carp</name>
    <dbReference type="NCBI Taxonomy" id="7962"/>
    <lineage>
        <taxon>Eukaryota</taxon>
        <taxon>Metazoa</taxon>
        <taxon>Chordata</taxon>
        <taxon>Craniata</taxon>
        <taxon>Vertebrata</taxon>
        <taxon>Euteleostomi</taxon>
        <taxon>Actinopterygii</taxon>
        <taxon>Neopterygii</taxon>
        <taxon>Teleostei</taxon>
        <taxon>Ostariophysi</taxon>
        <taxon>Cypriniformes</taxon>
        <taxon>Cyprinidae</taxon>
        <taxon>Cyprininae</taxon>
        <taxon>Cyprinus</taxon>
    </lineage>
</organism>
<dbReference type="GO" id="GO:0015074">
    <property type="term" value="P:DNA integration"/>
    <property type="evidence" value="ECO:0007669"/>
    <property type="project" value="InterPro"/>
</dbReference>
<dbReference type="GO" id="GO:0003676">
    <property type="term" value="F:nucleic acid binding"/>
    <property type="evidence" value="ECO:0007669"/>
    <property type="project" value="InterPro"/>
</dbReference>
<dbReference type="PANTHER" id="PTHR37984">
    <property type="entry name" value="PROTEIN CBG26694"/>
    <property type="match status" value="1"/>
</dbReference>
<dbReference type="Gene3D" id="3.30.420.10">
    <property type="entry name" value="Ribonuclease H-like superfamily/Ribonuclease H"/>
    <property type="match status" value="1"/>
</dbReference>
<dbReference type="SUPFAM" id="SSF53098">
    <property type="entry name" value="Ribonuclease H-like"/>
    <property type="match status" value="1"/>
</dbReference>
<protein>
    <recommendedName>
        <fullName evidence="1">Integrase catalytic domain-containing protein</fullName>
    </recommendedName>
</protein>